<feature type="compositionally biased region" description="Low complexity" evidence="1">
    <location>
        <begin position="1"/>
        <end position="19"/>
    </location>
</feature>
<evidence type="ECO:0000313" key="4">
    <source>
        <dbReference type="RefSeq" id="XP_055877916.1"/>
    </source>
</evidence>
<protein>
    <submittedName>
        <fullName evidence="3 4">Uncharacterized protein LOC106066931 isoform X2</fullName>
    </submittedName>
</protein>
<dbReference type="RefSeq" id="XP_055877916.1">
    <property type="nucleotide sequence ID" value="XM_056021941.1"/>
</dbReference>
<proteinExistence type="predicted"/>
<evidence type="ECO:0000313" key="2">
    <source>
        <dbReference type="Proteomes" id="UP001165740"/>
    </source>
</evidence>
<evidence type="ECO:0000256" key="1">
    <source>
        <dbReference type="SAM" id="MobiDB-lite"/>
    </source>
</evidence>
<dbReference type="InterPro" id="IPR009003">
    <property type="entry name" value="Peptidase_S1_PA"/>
</dbReference>
<dbReference type="Proteomes" id="UP001165740">
    <property type="component" value="Chromosome 2"/>
</dbReference>
<sequence>MEQINENLLGLNLSSNSENSQERDGHKEEQEFMCGEAANDLHTACTFCSKDPDHSKFIPIDNFTIEHIPEESRRPDIYKIVKAIADLTVKISVSKLSPNRPKYWLNTDQLYPRFTGTGTGLMSEVFYFYRGLDEFKFRHEKDYTQCWCTKCQGSSSASLEWWEFIVYTATHVVFDEEEANNTAFRLFFDTQESPKVYLEFATVVDANAKTDMCILRGVTCDRNLGHKLKNLWSDYSFLMEMFQFEYSEASRDRDKLTFVVSHPHGRAKHVTVGHWQEKEDVKALMKFKYNTNTCPGSSGAMVFCLGYSWGSWYNQFVHSGCLNAELNHSALGGVYVDKEYRNTADEERMKLQECKELCCALAGSSHVFF</sequence>
<gene>
    <name evidence="3 4" type="primary">LOC106066931</name>
</gene>
<dbReference type="AlphaFoldDB" id="A0A9W2ZSG9"/>
<dbReference type="OrthoDB" id="10495078at2759"/>
<dbReference type="RefSeq" id="XP_055877915.1">
    <property type="nucleotide sequence ID" value="XM_056021940.1"/>
</dbReference>
<name>A0A9W2ZSG9_BIOGL</name>
<keyword evidence="2" id="KW-1185">Reference proteome</keyword>
<organism evidence="2 3">
    <name type="scientific">Biomphalaria glabrata</name>
    <name type="common">Bloodfluke planorb</name>
    <name type="synonym">Freshwater snail</name>
    <dbReference type="NCBI Taxonomy" id="6526"/>
    <lineage>
        <taxon>Eukaryota</taxon>
        <taxon>Metazoa</taxon>
        <taxon>Spiralia</taxon>
        <taxon>Lophotrochozoa</taxon>
        <taxon>Mollusca</taxon>
        <taxon>Gastropoda</taxon>
        <taxon>Heterobranchia</taxon>
        <taxon>Euthyneura</taxon>
        <taxon>Panpulmonata</taxon>
        <taxon>Hygrophila</taxon>
        <taxon>Lymnaeoidea</taxon>
        <taxon>Planorbidae</taxon>
        <taxon>Biomphalaria</taxon>
    </lineage>
</organism>
<dbReference type="SUPFAM" id="SSF50494">
    <property type="entry name" value="Trypsin-like serine proteases"/>
    <property type="match status" value="1"/>
</dbReference>
<accession>A0A9W2ZSG9</accession>
<evidence type="ECO:0000313" key="3">
    <source>
        <dbReference type="RefSeq" id="XP_055877915.1"/>
    </source>
</evidence>
<feature type="region of interest" description="Disordered" evidence="1">
    <location>
        <begin position="1"/>
        <end position="29"/>
    </location>
</feature>
<dbReference type="GeneID" id="106066931"/>
<reference evidence="3 4" key="1">
    <citation type="submission" date="2025-04" db="UniProtKB">
        <authorList>
            <consortium name="RefSeq"/>
        </authorList>
    </citation>
    <scope>IDENTIFICATION</scope>
</reference>
<feature type="compositionally biased region" description="Basic and acidic residues" evidence="1">
    <location>
        <begin position="20"/>
        <end position="29"/>
    </location>
</feature>